<dbReference type="EMBL" id="JACHXK010000005">
    <property type="protein sequence ID" value="MBB3110594.1"/>
    <property type="molecule type" value="Genomic_DNA"/>
</dbReference>
<reference evidence="1 2" key="1">
    <citation type="submission" date="2020-08" db="EMBL/GenBank/DDBJ databases">
        <title>Genomic Encyclopedia of Type Strains, Phase III (KMG-III): the genomes of soil and plant-associated and newly described type strains.</title>
        <authorList>
            <person name="Whitman W."/>
        </authorList>
    </citation>
    <scope>NUCLEOTIDE SEQUENCE [LARGE SCALE GENOMIC DNA]</scope>
    <source>
        <strain evidence="1 2">CECT 5862</strain>
    </source>
</reference>
<gene>
    <name evidence="1" type="ORF">FHS18_002661</name>
</gene>
<organism evidence="1 2">
    <name type="scientific">Paenibacillus phyllosphaerae</name>
    <dbReference type="NCBI Taxonomy" id="274593"/>
    <lineage>
        <taxon>Bacteria</taxon>
        <taxon>Bacillati</taxon>
        <taxon>Bacillota</taxon>
        <taxon>Bacilli</taxon>
        <taxon>Bacillales</taxon>
        <taxon>Paenibacillaceae</taxon>
        <taxon>Paenibacillus</taxon>
    </lineage>
</organism>
<dbReference type="InterPro" id="IPR014202">
    <property type="entry name" value="Spore_II_R"/>
</dbReference>
<dbReference type="NCBIfam" id="TIGR02837">
    <property type="entry name" value="spore_II_R"/>
    <property type="match status" value="1"/>
</dbReference>
<dbReference type="Pfam" id="PF09551">
    <property type="entry name" value="Spore_II_R"/>
    <property type="match status" value="1"/>
</dbReference>
<proteinExistence type="predicted"/>
<protein>
    <submittedName>
        <fullName evidence="1">Stage II sporulation protein R</fullName>
    </submittedName>
</protein>
<dbReference type="AlphaFoldDB" id="A0A7W5FN20"/>
<comment type="caution">
    <text evidence="1">The sequence shown here is derived from an EMBL/GenBank/DDBJ whole genome shotgun (WGS) entry which is preliminary data.</text>
</comment>
<dbReference type="Proteomes" id="UP000570361">
    <property type="component" value="Unassembled WGS sequence"/>
</dbReference>
<accession>A0A7W5FN20</accession>
<sequence>MIRTYSRFPYKKSYGYLFVILAILFMSWESQRADAAIAGGDIPTESIRLRILANSDSAVDQAVKRHVRDAVVAEMDRWIEGQSSIEQARLTIHAHMHDIERVVAGELAKRGFNYGFKAELGVVPFPTKMYGNKVYPAGEYEALRITLGSGEGQNWWCVLFPPLCFVDAVSGEASAAAVTTTASVEVTKDAAVKDAGAANTASNADAAVSTGEQQAPEVKFFLWEMIESIISWIGGLFS</sequence>
<name>A0A7W5FN20_9BACL</name>
<dbReference type="RefSeq" id="WP_183600503.1">
    <property type="nucleotide sequence ID" value="NZ_JACHXK010000005.1"/>
</dbReference>
<evidence type="ECO:0000313" key="2">
    <source>
        <dbReference type="Proteomes" id="UP000570361"/>
    </source>
</evidence>
<evidence type="ECO:0000313" key="1">
    <source>
        <dbReference type="EMBL" id="MBB3110594.1"/>
    </source>
</evidence>
<keyword evidence="2" id="KW-1185">Reference proteome</keyword>